<keyword evidence="1" id="KW-0812">Transmembrane</keyword>
<dbReference type="Proteomes" id="UP001235547">
    <property type="component" value="Chromosome 2"/>
</dbReference>
<keyword evidence="3" id="KW-1185">Reference proteome</keyword>
<evidence type="ECO:0000313" key="2">
    <source>
        <dbReference type="EMBL" id="WEX80006.1"/>
    </source>
</evidence>
<evidence type="ECO:0000256" key="1">
    <source>
        <dbReference type="SAM" id="Phobius"/>
    </source>
</evidence>
<dbReference type="EMBL" id="CP120370">
    <property type="protein sequence ID" value="WEX80006.1"/>
    <property type="molecule type" value="Genomic_DNA"/>
</dbReference>
<gene>
    <name evidence="2" type="ORF">PYH38_001393</name>
</gene>
<accession>A0ABY8CSL9</accession>
<evidence type="ECO:0000313" key="3">
    <source>
        <dbReference type="Proteomes" id="UP001235547"/>
    </source>
</evidence>
<sequence>MMVSMSGIASASGWSSIEVALITVSVHSGCGKFHPKGRYSASAGYDRIVLPKDQRKMDRFILFGLAAAAGLTHGWFIELWSPFVMAT</sequence>
<name>A0ABY8CSL9_9HYPH</name>
<proteinExistence type="predicted"/>
<dbReference type="RefSeq" id="WP_280730707.1">
    <property type="nucleotide sequence ID" value="NZ_CP120367.1"/>
</dbReference>
<organism evidence="2 3">
    <name type="scientific">Sinorhizobium numidicum</name>
    <dbReference type="NCBI Taxonomy" id="680248"/>
    <lineage>
        <taxon>Bacteria</taxon>
        <taxon>Pseudomonadati</taxon>
        <taxon>Pseudomonadota</taxon>
        <taxon>Alphaproteobacteria</taxon>
        <taxon>Hyphomicrobiales</taxon>
        <taxon>Rhizobiaceae</taxon>
        <taxon>Sinorhizobium/Ensifer group</taxon>
        <taxon>Sinorhizobium</taxon>
    </lineage>
</organism>
<reference evidence="2 3" key="1">
    <citation type="submission" date="2023-03" db="EMBL/GenBank/DDBJ databases">
        <authorList>
            <person name="Kaur S."/>
            <person name="Espinosa-Saiz D."/>
            <person name="Velazquez E."/>
            <person name="Menendez E."/>
            <person name="diCenzo G.C."/>
        </authorList>
    </citation>
    <scope>NUCLEOTIDE SEQUENCE [LARGE SCALE GENOMIC DNA]</scope>
    <source>
        <strain evidence="2 3">LMG 27395</strain>
    </source>
</reference>
<feature type="transmembrane region" description="Helical" evidence="1">
    <location>
        <begin position="60"/>
        <end position="77"/>
    </location>
</feature>
<keyword evidence="1" id="KW-0472">Membrane</keyword>
<protein>
    <submittedName>
        <fullName evidence="2">Uncharacterized protein</fullName>
    </submittedName>
</protein>
<keyword evidence="1" id="KW-1133">Transmembrane helix</keyword>